<dbReference type="RefSeq" id="WP_206707000.1">
    <property type="nucleotide sequence ID" value="NZ_CP059066.1"/>
</dbReference>
<protein>
    <recommendedName>
        <fullName evidence="2">DUF4367 domain-containing protein</fullName>
    </recommendedName>
</protein>
<dbReference type="KEGG" id="kme:H0A61_02033"/>
<evidence type="ECO:0000313" key="3">
    <source>
        <dbReference type="EMBL" id="QSQ09654.1"/>
    </source>
</evidence>
<feature type="transmembrane region" description="Helical" evidence="1">
    <location>
        <begin position="48"/>
        <end position="68"/>
    </location>
</feature>
<keyword evidence="1" id="KW-1133">Transmembrane helix</keyword>
<dbReference type="Proteomes" id="UP000662904">
    <property type="component" value="Chromosome"/>
</dbReference>
<dbReference type="InterPro" id="IPR025377">
    <property type="entry name" value="DUF4367"/>
</dbReference>
<dbReference type="EMBL" id="CP059066">
    <property type="protein sequence ID" value="QSQ09654.1"/>
    <property type="molecule type" value="Genomic_DNA"/>
</dbReference>
<gene>
    <name evidence="3" type="ORF">H0A61_02033</name>
</gene>
<keyword evidence="1" id="KW-0472">Membrane</keyword>
<dbReference type="InterPro" id="IPR052944">
    <property type="entry name" value="Sporulation_related"/>
</dbReference>
<feature type="domain" description="DUF4367" evidence="2">
    <location>
        <begin position="131"/>
        <end position="242"/>
    </location>
</feature>
<keyword evidence="1" id="KW-0812">Transmembrane</keyword>
<evidence type="ECO:0000256" key="1">
    <source>
        <dbReference type="SAM" id="Phobius"/>
    </source>
</evidence>
<keyword evidence="4" id="KW-1185">Reference proteome</keyword>
<dbReference type="Pfam" id="PF14285">
    <property type="entry name" value="DUF4367"/>
    <property type="match status" value="1"/>
</dbReference>
<accession>A0A8A0RP30</accession>
<dbReference type="AlphaFoldDB" id="A0A8A0RP30"/>
<proteinExistence type="predicted"/>
<dbReference type="PANTHER" id="PTHR37507">
    <property type="entry name" value="SPORULATION PROTEIN YDCC"/>
    <property type="match status" value="1"/>
</dbReference>
<evidence type="ECO:0000259" key="2">
    <source>
        <dbReference type="Pfam" id="PF14285"/>
    </source>
</evidence>
<reference evidence="3" key="1">
    <citation type="submission" date="2020-07" db="EMBL/GenBank/DDBJ databases">
        <title>Koleobacter methoxysyntrophicus gen. nov., sp. nov., a novel anaerobic bacterium isolated from deep subsurface oil field and proposal of Koleobacterales ord. nov. in the phylum Firmicutes.</title>
        <authorList>
            <person name="Sakamoto S."/>
            <person name="Tamaki H."/>
        </authorList>
    </citation>
    <scope>NUCLEOTIDE SEQUENCE</scope>
    <source>
        <strain evidence="3">NRmbB1</strain>
    </source>
</reference>
<evidence type="ECO:0000313" key="4">
    <source>
        <dbReference type="Proteomes" id="UP000662904"/>
    </source>
</evidence>
<name>A0A8A0RP30_9FIRM</name>
<organism evidence="3 4">
    <name type="scientific">Koleobacter methoxysyntrophicus</name>
    <dbReference type="NCBI Taxonomy" id="2751313"/>
    <lineage>
        <taxon>Bacteria</taxon>
        <taxon>Bacillati</taxon>
        <taxon>Bacillota</taxon>
        <taxon>Clostridia</taxon>
        <taxon>Koleobacterales</taxon>
        <taxon>Koleobacteraceae</taxon>
        <taxon>Koleobacter</taxon>
    </lineage>
</organism>
<dbReference type="PANTHER" id="PTHR37507:SF2">
    <property type="entry name" value="SPORULATION PROTEIN YDCC"/>
    <property type="match status" value="1"/>
</dbReference>
<sequence>MTKEKEIIKKVLEEEINSLPDPDSPDWEQMILQLPDRGKKSDEKKKRFRIIAAVVILFLLSAVTRDLLIAKTDYIYKLFIGTRENIVSIINYITEDETNNEILIDKDEGETIETTNLQEAKEITNGIISYPTYLPEGYTLKKITVRKTKQSTNSILLEYQNKEENRSLRIRELILYDNTSISINFKKDSMKMEKFNKDGIEYILLIPQKGFYSRLIWNYYGKNYTLTADLSKEELLKIAESMKW</sequence>